<dbReference type="Proteomes" id="UP000037035">
    <property type="component" value="Unassembled WGS sequence"/>
</dbReference>
<keyword evidence="2" id="KW-0863">Zinc-finger</keyword>
<gene>
    <name evidence="5" type="ORF">VP01_803g2</name>
</gene>
<feature type="region of interest" description="Disordered" evidence="3">
    <location>
        <begin position="1"/>
        <end position="23"/>
    </location>
</feature>
<feature type="compositionally biased region" description="Polar residues" evidence="3">
    <location>
        <begin position="1"/>
        <end position="17"/>
    </location>
</feature>
<dbReference type="GO" id="GO:0003676">
    <property type="term" value="F:nucleic acid binding"/>
    <property type="evidence" value="ECO:0007669"/>
    <property type="project" value="InterPro"/>
</dbReference>
<keyword evidence="2" id="KW-0479">Metal-binding</keyword>
<evidence type="ECO:0000256" key="3">
    <source>
        <dbReference type="SAM" id="MobiDB-lite"/>
    </source>
</evidence>
<dbReference type="OrthoDB" id="7480340at2759"/>
<keyword evidence="2" id="KW-0862">Zinc</keyword>
<organism evidence="5 6">
    <name type="scientific">Puccinia sorghi</name>
    <dbReference type="NCBI Taxonomy" id="27349"/>
    <lineage>
        <taxon>Eukaryota</taxon>
        <taxon>Fungi</taxon>
        <taxon>Dikarya</taxon>
        <taxon>Basidiomycota</taxon>
        <taxon>Pucciniomycotina</taxon>
        <taxon>Pucciniomycetes</taxon>
        <taxon>Pucciniales</taxon>
        <taxon>Pucciniaceae</taxon>
        <taxon>Puccinia</taxon>
    </lineage>
</organism>
<dbReference type="GO" id="GO:0006397">
    <property type="term" value="P:mRNA processing"/>
    <property type="evidence" value="ECO:0007669"/>
    <property type="project" value="UniProtKB-KW"/>
</dbReference>
<dbReference type="GO" id="GO:0008270">
    <property type="term" value="F:zinc ion binding"/>
    <property type="evidence" value="ECO:0007669"/>
    <property type="project" value="UniProtKB-KW"/>
</dbReference>
<dbReference type="InterPro" id="IPR036875">
    <property type="entry name" value="Znf_CCHC_sf"/>
</dbReference>
<evidence type="ECO:0000259" key="4">
    <source>
        <dbReference type="PROSITE" id="PS50158"/>
    </source>
</evidence>
<feature type="domain" description="CCHC-type" evidence="4">
    <location>
        <begin position="51"/>
        <end position="64"/>
    </location>
</feature>
<dbReference type="InterPro" id="IPR001878">
    <property type="entry name" value="Znf_CCHC"/>
</dbReference>
<dbReference type="SUPFAM" id="SSF57756">
    <property type="entry name" value="Retrovirus zinc finger-like domains"/>
    <property type="match status" value="1"/>
</dbReference>
<evidence type="ECO:0000256" key="2">
    <source>
        <dbReference type="PROSITE-ProRule" id="PRU00047"/>
    </source>
</evidence>
<protein>
    <recommendedName>
        <fullName evidence="4">CCHC-type domain-containing protein</fullName>
    </recommendedName>
</protein>
<evidence type="ECO:0000313" key="6">
    <source>
        <dbReference type="Proteomes" id="UP000037035"/>
    </source>
</evidence>
<name>A0A0L6UB92_9BASI</name>
<dbReference type="AlphaFoldDB" id="A0A0L6UB92"/>
<comment type="caution">
    <text evidence="5">The sequence shown here is derived from an EMBL/GenBank/DDBJ whole genome shotgun (WGS) entry which is preliminary data.</text>
</comment>
<accession>A0A0L6UB92</accession>
<evidence type="ECO:0000256" key="1">
    <source>
        <dbReference type="ARBA" id="ARBA00022664"/>
    </source>
</evidence>
<sequence length="107" mass="11673">MSNVEFDSLRNLTTSTPAPEPNAIDLSAFQKAPNYQLSDTKKTRWVQGSLCFHCGQAGHISCRCLNGGKKPQDHPQPPSLALISKLQVEINLLRANPSASNSQPQCQ</sequence>
<proteinExistence type="predicted"/>
<reference evidence="5 6" key="1">
    <citation type="submission" date="2015-08" db="EMBL/GenBank/DDBJ databases">
        <title>Next Generation Sequencing and Analysis of the Genome of Puccinia sorghi L Schw, the Causal Agent of Maize Common Rust.</title>
        <authorList>
            <person name="Rochi L."/>
            <person name="Burguener G."/>
            <person name="Darino M."/>
            <person name="Turjanski A."/>
            <person name="Kreff E."/>
            <person name="Dieguez M.J."/>
            <person name="Sacco F."/>
        </authorList>
    </citation>
    <scope>NUCLEOTIDE SEQUENCE [LARGE SCALE GENOMIC DNA]</scope>
    <source>
        <strain evidence="5 6">RO10H11247</strain>
    </source>
</reference>
<dbReference type="EMBL" id="LAVV01013539">
    <property type="protein sequence ID" value="KNZ45512.1"/>
    <property type="molecule type" value="Genomic_DNA"/>
</dbReference>
<keyword evidence="6" id="KW-1185">Reference proteome</keyword>
<dbReference type="PROSITE" id="PS50158">
    <property type="entry name" value="ZF_CCHC"/>
    <property type="match status" value="1"/>
</dbReference>
<dbReference type="VEuPathDB" id="FungiDB:VP01_803g2"/>
<keyword evidence="1" id="KW-0507">mRNA processing</keyword>
<evidence type="ECO:0000313" key="5">
    <source>
        <dbReference type="EMBL" id="KNZ45512.1"/>
    </source>
</evidence>